<reference evidence="2" key="1">
    <citation type="submission" date="2020-06" db="EMBL/GenBank/DDBJ databases">
        <title>WGS assembly of Ceratodon purpureus strain R40.</title>
        <authorList>
            <person name="Carey S.B."/>
            <person name="Jenkins J."/>
            <person name="Shu S."/>
            <person name="Lovell J.T."/>
            <person name="Sreedasyam A."/>
            <person name="Maumus F."/>
            <person name="Tiley G.P."/>
            <person name="Fernandez-Pozo N."/>
            <person name="Barry K."/>
            <person name="Chen C."/>
            <person name="Wang M."/>
            <person name="Lipzen A."/>
            <person name="Daum C."/>
            <person name="Saski C.A."/>
            <person name="Payton A.C."/>
            <person name="Mcbreen J.C."/>
            <person name="Conrad R.E."/>
            <person name="Kollar L.M."/>
            <person name="Olsson S."/>
            <person name="Huttunen S."/>
            <person name="Landis J.B."/>
            <person name="Wickett N.J."/>
            <person name="Johnson M.G."/>
            <person name="Rensing S.A."/>
            <person name="Grimwood J."/>
            <person name="Schmutz J."/>
            <person name="Mcdaniel S.F."/>
        </authorList>
    </citation>
    <scope>NUCLEOTIDE SEQUENCE</scope>
    <source>
        <strain evidence="2">R40</strain>
    </source>
</reference>
<sequence>MDRRSKLGDVPELEVPKFVERNPLIDPRKLRSCRSTPASRSLCRSAYTDTRNAQRAPSKGSYSLRKISELGQSDGTPNALNRSRSVPLHFYTSQYQLTPCPNHVRSPQYRVNPIVKFSDRPFPEKMNYGIAGYNTARPRSFTSVPESTTRSRSFSTVPESATRRRSFSSIPESSKRPRSFTSVPETKSRPRSFISIPESTSALQTRAPSSVLWRSWTRRFRDKMGRVRVRETCSKLLSRFRGGHL</sequence>
<gene>
    <name evidence="2" type="ORF">KC19_3G054100</name>
</gene>
<evidence type="ECO:0000256" key="1">
    <source>
        <dbReference type="SAM" id="MobiDB-lite"/>
    </source>
</evidence>
<dbReference type="AlphaFoldDB" id="A0A8T0IG78"/>
<protein>
    <submittedName>
        <fullName evidence="2">Uncharacterized protein</fullName>
    </submittedName>
</protein>
<dbReference type="EMBL" id="CM026423">
    <property type="protein sequence ID" value="KAG0582362.1"/>
    <property type="molecule type" value="Genomic_DNA"/>
</dbReference>
<feature type="region of interest" description="Disordered" evidence="1">
    <location>
        <begin position="135"/>
        <end position="194"/>
    </location>
</feature>
<feature type="compositionally biased region" description="Polar residues" evidence="1">
    <location>
        <begin position="140"/>
        <end position="159"/>
    </location>
</feature>
<keyword evidence="3" id="KW-1185">Reference proteome</keyword>
<dbReference type="Proteomes" id="UP000822688">
    <property type="component" value="Chromosome 3"/>
</dbReference>
<organism evidence="2 3">
    <name type="scientific">Ceratodon purpureus</name>
    <name type="common">Fire moss</name>
    <name type="synonym">Dicranum purpureum</name>
    <dbReference type="NCBI Taxonomy" id="3225"/>
    <lineage>
        <taxon>Eukaryota</taxon>
        <taxon>Viridiplantae</taxon>
        <taxon>Streptophyta</taxon>
        <taxon>Embryophyta</taxon>
        <taxon>Bryophyta</taxon>
        <taxon>Bryophytina</taxon>
        <taxon>Bryopsida</taxon>
        <taxon>Dicranidae</taxon>
        <taxon>Pseudoditrichales</taxon>
        <taxon>Ditrichaceae</taxon>
        <taxon>Ceratodon</taxon>
    </lineage>
</organism>
<accession>A0A8T0IG78</accession>
<name>A0A8T0IG78_CERPU</name>
<evidence type="ECO:0000313" key="3">
    <source>
        <dbReference type="Proteomes" id="UP000822688"/>
    </source>
</evidence>
<evidence type="ECO:0000313" key="2">
    <source>
        <dbReference type="EMBL" id="KAG0582362.1"/>
    </source>
</evidence>
<comment type="caution">
    <text evidence="2">The sequence shown here is derived from an EMBL/GenBank/DDBJ whole genome shotgun (WGS) entry which is preliminary data.</text>
</comment>
<proteinExistence type="predicted"/>